<dbReference type="InterPro" id="IPR001387">
    <property type="entry name" value="Cro/C1-type_HTH"/>
</dbReference>
<dbReference type="PANTHER" id="PTHR46797:SF10">
    <property type="entry name" value="BLR1115 PROTEIN"/>
    <property type="match status" value="1"/>
</dbReference>
<dbReference type="Gene3D" id="2.60.120.10">
    <property type="entry name" value="Jelly Rolls"/>
    <property type="match status" value="1"/>
</dbReference>
<evidence type="ECO:0000313" key="4">
    <source>
        <dbReference type="Proteomes" id="UP000811282"/>
    </source>
</evidence>
<dbReference type="SUPFAM" id="SSF47413">
    <property type="entry name" value="lambda repressor-like DNA-binding domains"/>
    <property type="match status" value="1"/>
</dbReference>
<dbReference type="PROSITE" id="PS50943">
    <property type="entry name" value="HTH_CROC1"/>
    <property type="match status" value="1"/>
</dbReference>
<dbReference type="CDD" id="cd00093">
    <property type="entry name" value="HTH_XRE"/>
    <property type="match status" value="1"/>
</dbReference>
<accession>A0ABS5YA78</accession>
<feature type="domain" description="HTH cro/C1-type" evidence="2">
    <location>
        <begin position="13"/>
        <end position="65"/>
    </location>
</feature>
<dbReference type="Pfam" id="PF13560">
    <property type="entry name" value="HTH_31"/>
    <property type="match status" value="1"/>
</dbReference>
<proteinExistence type="predicted"/>
<dbReference type="EMBL" id="JAFJYC010000001">
    <property type="protein sequence ID" value="MBT9431918.1"/>
    <property type="molecule type" value="Genomic_DNA"/>
</dbReference>
<protein>
    <submittedName>
        <fullName evidence="3">Helix-turn-helix transcriptional regulator</fullName>
    </submittedName>
</protein>
<dbReference type="InterPro" id="IPR050807">
    <property type="entry name" value="TransReg_Diox_bact_type"/>
</dbReference>
<dbReference type="InterPro" id="IPR010982">
    <property type="entry name" value="Lambda_DNA-bd_dom_sf"/>
</dbReference>
<dbReference type="Gene3D" id="1.10.260.40">
    <property type="entry name" value="lambda repressor-like DNA-binding domains"/>
    <property type="match status" value="1"/>
</dbReference>
<dbReference type="Proteomes" id="UP000811282">
    <property type="component" value="Unassembled WGS sequence"/>
</dbReference>
<keyword evidence="4" id="KW-1185">Reference proteome</keyword>
<dbReference type="RefSeq" id="WP_215669122.1">
    <property type="nucleotide sequence ID" value="NZ_JAFJYC010000001.1"/>
</dbReference>
<reference evidence="3 4" key="1">
    <citation type="journal article" date="2021" name="Genome Biol. Evol.">
        <title>The evolution of interdependence in a four-way mealybug symbiosis.</title>
        <authorList>
            <person name="Garber A.I."/>
            <person name="Kupper M."/>
            <person name="Laetsch D.R."/>
            <person name="Weldon S.R."/>
            <person name="Ladinsky M.S."/>
            <person name="Bjorkman P.J."/>
            <person name="McCutcheon J.P."/>
        </authorList>
    </citation>
    <scope>NUCLEOTIDE SEQUENCE [LARGE SCALE GENOMIC DNA]</scope>
    <source>
        <strain evidence="3">SOD</strain>
    </source>
</reference>
<dbReference type="InterPro" id="IPR014710">
    <property type="entry name" value="RmlC-like_jellyroll"/>
</dbReference>
<dbReference type="SUPFAM" id="SSF51182">
    <property type="entry name" value="RmlC-like cupins"/>
    <property type="match status" value="1"/>
</dbReference>
<organism evidence="3 4">
    <name type="scientific">Candidatus Sodalis endolongispinus</name>
    <dbReference type="NCBI Taxonomy" id="2812662"/>
    <lineage>
        <taxon>Bacteria</taxon>
        <taxon>Pseudomonadati</taxon>
        <taxon>Pseudomonadota</taxon>
        <taxon>Gammaproteobacteria</taxon>
        <taxon>Enterobacterales</taxon>
        <taxon>Bruguierivoracaceae</taxon>
        <taxon>Sodalis</taxon>
    </lineage>
</organism>
<evidence type="ECO:0000256" key="1">
    <source>
        <dbReference type="ARBA" id="ARBA00023125"/>
    </source>
</evidence>
<dbReference type="CDD" id="cd02209">
    <property type="entry name" value="cupin_XRE_C"/>
    <property type="match status" value="1"/>
</dbReference>
<gene>
    <name evidence="3" type="ORF">JZM24_06815</name>
</gene>
<sequence length="189" mass="20942">MDINARIAARLGALRRQRVLSLEALAQRCEVIRSMISLIERGESSPTAVVLEKLACGLGLPLNALFEVTLTDSAPLVRREDQPQWQDPQSGYLRRNLTPDNAYFPVQMIEVTFPAGASVAYETGQRDPGIHQQIWLLAGSIQIRVGEQAYSLQQGDRLGFDLDSTTAFHNPHPEPARYLVLLSSKGHLP</sequence>
<dbReference type="InterPro" id="IPR011051">
    <property type="entry name" value="RmlC_Cupin_sf"/>
</dbReference>
<comment type="caution">
    <text evidence="3">The sequence shown here is derived from an EMBL/GenBank/DDBJ whole genome shotgun (WGS) entry which is preliminary data.</text>
</comment>
<dbReference type="SMART" id="SM00530">
    <property type="entry name" value="HTH_XRE"/>
    <property type="match status" value="1"/>
</dbReference>
<keyword evidence="1" id="KW-0238">DNA-binding</keyword>
<evidence type="ECO:0000259" key="2">
    <source>
        <dbReference type="PROSITE" id="PS50943"/>
    </source>
</evidence>
<evidence type="ECO:0000313" key="3">
    <source>
        <dbReference type="EMBL" id="MBT9431918.1"/>
    </source>
</evidence>
<name>A0ABS5YA78_9GAMM</name>
<dbReference type="PANTHER" id="PTHR46797">
    <property type="entry name" value="HTH-TYPE TRANSCRIPTIONAL REGULATOR"/>
    <property type="match status" value="1"/>
</dbReference>